<sequence>MRKFYFHTVITNELNSKDLNLNKISQLTGINRGTLSVVLGKDASKLPSIDHLDKITQALGYPEGWFYDHYIEEYFQDHTPHWKKLKPLLHRCIQLNFSKKVEKILNSLIEDESQVSHIFNLAEHWYTEGQRQELILFYETVIKNEKNRHSERNIISHYRIFFLTTDDNDVEARLRAAIRLEAYYKELEIGYRLDALLKCISIYFIHRNWRKICKYCEEMRELAFKVYSEQLHMKIKKNGEPYLKTKRSLIVYYAHGYMINGTAWEEQGEYEKALTYIKYYKDLTWFESFDEVGKEEMNRIHIYARANELNLHVLMGNISRLPEYLQFLEQHPHEILPGMVTVLQAANKHDFSLDDVYATLLQHLEYIESDAHLKDNYYDNANTMDMMEKLYRQLAVYHFRQANYSKGIEYMSKCLAIANQINKKSEFTEYPELLKVLKEWSLLMERNQKADSTD</sequence>
<dbReference type="OrthoDB" id="2512975at2"/>
<dbReference type="STRING" id="1616788.AR543_19225"/>
<reference evidence="1 2" key="2">
    <citation type="journal article" date="2016" name="Int. J. Syst. Evol. Microbiol.">
        <title>Paenibacillus bovis sp. nov., isolated from raw yak (Bos grunniens) milk.</title>
        <authorList>
            <person name="Gao C."/>
            <person name="Han J."/>
            <person name="Liu Z."/>
            <person name="Xu X."/>
            <person name="Hang F."/>
            <person name="Wu Z."/>
        </authorList>
    </citation>
    <scope>NUCLEOTIDE SEQUENCE [LARGE SCALE GENOMIC DNA]</scope>
    <source>
        <strain evidence="1 2">BD3526</strain>
    </source>
</reference>
<dbReference type="KEGG" id="pbv:AR543_19225"/>
<gene>
    <name evidence="1" type="ORF">AR543_19225</name>
</gene>
<evidence type="ECO:0008006" key="3">
    <source>
        <dbReference type="Google" id="ProtNLM"/>
    </source>
</evidence>
<proteinExistence type="predicted"/>
<name>A0A172ZK15_9BACL</name>
<evidence type="ECO:0000313" key="1">
    <source>
        <dbReference type="EMBL" id="ANF97938.1"/>
    </source>
</evidence>
<protein>
    <recommendedName>
        <fullName evidence="3">DNA-binding protein</fullName>
    </recommendedName>
</protein>
<dbReference type="Proteomes" id="UP000078148">
    <property type="component" value="Chromosome"/>
</dbReference>
<accession>A0A172ZK15</accession>
<evidence type="ECO:0000313" key="2">
    <source>
        <dbReference type="Proteomes" id="UP000078148"/>
    </source>
</evidence>
<dbReference type="RefSeq" id="WP_060536032.1">
    <property type="nucleotide sequence ID" value="NZ_CP013023.1"/>
</dbReference>
<organism evidence="1 2">
    <name type="scientific">Paenibacillus bovis</name>
    <dbReference type="NCBI Taxonomy" id="1616788"/>
    <lineage>
        <taxon>Bacteria</taxon>
        <taxon>Bacillati</taxon>
        <taxon>Bacillota</taxon>
        <taxon>Bacilli</taxon>
        <taxon>Bacillales</taxon>
        <taxon>Paenibacillaceae</taxon>
        <taxon>Paenibacillus</taxon>
    </lineage>
</organism>
<dbReference type="AlphaFoldDB" id="A0A172ZK15"/>
<keyword evidence="2" id="KW-1185">Reference proteome</keyword>
<dbReference type="EMBL" id="CP013023">
    <property type="protein sequence ID" value="ANF97938.1"/>
    <property type="molecule type" value="Genomic_DNA"/>
</dbReference>
<reference evidence="2" key="1">
    <citation type="submission" date="2015-10" db="EMBL/GenBank/DDBJ databases">
        <title>Genome of Paenibacillus bovis sp. nov.</title>
        <authorList>
            <person name="Wu Z."/>
            <person name="Gao C."/>
            <person name="Liu Z."/>
            <person name="Zheng H."/>
        </authorList>
    </citation>
    <scope>NUCLEOTIDE SEQUENCE [LARGE SCALE GENOMIC DNA]</scope>
    <source>
        <strain evidence="2">BD3526</strain>
    </source>
</reference>